<gene>
    <name evidence="2" type="ORF">BLAHAN_05422</name>
</gene>
<dbReference type="HOGENOM" id="CLU_606450_0_0_9"/>
<proteinExistence type="predicted"/>
<dbReference type="RefSeq" id="WP_003020525.1">
    <property type="nucleotide sequence ID" value="NZ_CP022413.2"/>
</dbReference>
<comment type="caution">
    <text evidence="2">The sequence shown here is derived from an EMBL/GenBank/DDBJ whole genome shotgun (WGS) entry which is preliminary data.</text>
</comment>
<sequence>MSNYWEYRDVKVLIAERLMTMDGWKVYGYHPDNSDAMIDYFDPAYWDGIAEKNGYVLCVDVFGASEAKEIREYNYNGTAINMSIQAKIEKLEQMTVERGASEQEEESAKKMIENLRQKAAKETETEKYTVVGMMPGHMAHPPRMNWHIEKDGVYIAKGNGLLKFHGIDSYYKYRQYMEDLSDYRKLSKEKYKEKFMFEHRDSYKPERLNDAFEYHYKEISEKAKLCQQFDALINKFDTTCGGLLGSGDGYIYEEKTVTEYKKEMKPFETETGVLKEGQCFILKTRFNYGHNKGQVFRIHETEYNGQKNYHAYKLNGKCTKECTGRANSSNSWNCFNEKFFKWIEEGFISWCEIREVKTPYEVKKVVKTKISNAKNNEESNNKRRYTYDISEDVDTRDGSKIWLVKVKEKLSKEEYVNVNHWMKELGGYYSKFKHAFLFKENPEAKLNMEAA</sequence>
<dbReference type="STRING" id="537007.BLAHAN_05422"/>
<feature type="coiled-coil region" evidence="1">
    <location>
        <begin position="98"/>
        <end position="125"/>
    </location>
</feature>
<reference evidence="2" key="1">
    <citation type="submission" date="2009-09" db="EMBL/GenBank/DDBJ databases">
        <authorList>
            <person name="Weinstock G."/>
            <person name="Sodergren E."/>
            <person name="Clifton S."/>
            <person name="Fulton L."/>
            <person name="Fulton B."/>
            <person name="Courtney L."/>
            <person name="Fronick C."/>
            <person name="Harrison M."/>
            <person name="Strong C."/>
            <person name="Farmer C."/>
            <person name="Delahaunty K."/>
            <person name="Markovic C."/>
            <person name="Hall O."/>
            <person name="Minx P."/>
            <person name="Tomlinson C."/>
            <person name="Mitreva M."/>
            <person name="Nelson J."/>
            <person name="Hou S."/>
            <person name="Wollam A."/>
            <person name="Pepin K.H."/>
            <person name="Johnson M."/>
            <person name="Bhonagiri V."/>
            <person name="Nash W.E."/>
            <person name="Warren W."/>
            <person name="Chinwalla A."/>
            <person name="Mardis E.R."/>
            <person name="Wilson R.K."/>
        </authorList>
    </citation>
    <scope>NUCLEOTIDE SEQUENCE [LARGE SCALE GENOMIC DNA]</scope>
    <source>
        <strain evidence="2">DSM 20583</strain>
    </source>
</reference>
<dbReference type="KEGG" id="bhan:CGC63_09580"/>
<evidence type="ECO:0008006" key="4">
    <source>
        <dbReference type="Google" id="ProtNLM"/>
    </source>
</evidence>
<evidence type="ECO:0000256" key="1">
    <source>
        <dbReference type="SAM" id="Coils"/>
    </source>
</evidence>
<evidence type="ECO:0000313" key="2">
    <source>
        <dbReference type="EMBL" id="EEX21797.1"/>
    </source>
</evidence>
<dbReference type="AlphaFoldDB" id="C9L7Q2"/>
<name>C9L7Q2_BLAHA</name>
<dbReference type="Proteomes" id="UP000003755">
    <property type="component" value="Unassembled WGS sequence"/>
</dbReference>
<accession>C9L7Q2</accession>
<keyword evidence="3" id="KW-1185">Reference proteome</keyword>
<dbReference type="EMBL" id="ABYU02000016">
    <property type="protein sequence ID" value="EEX21797.1"/>
    <property type="molecule type" value="Genomic_DNA"/>
</dbReference>
<organism evidence="2 3">
    <name type="scientific">Blautia hansenii DSM 20583</name>
    <dbReference type="NCBI Taxonomy" id="537007"/>
    <lineage>
        <taxon>Bacteria</taxon>
        <taxon>Bacillati</taxon>
        <taxon>Bacillota</taxon>
        <taxon>Clostridia</taxon>
        <taxon>Lachnospirales</taxon>
        <taxon>Lachnospiraceae</taxon>
        <taxon>Blautia</taxon>
    </lineage>
</organism>
<evidence type="ECO:0000313" key="3">
    <source>
        <dbReference type="Proteomes" id="UP000003755"/>
    </source>
</evidence>
<protein>
    <recommendedName>
        <fullName evidence="4">Large polyvalent protein associated domain-containing protein</fullName>
    </recommendedName>
</protein>
<keyword evidence="1" id="KW-0175">Coiled coil</keyword>